<organism evidence="3 4">
    <name type="scientific">candidate division WS5 bacterium</name>
    <dbReference type="NCBI Taxonomy" id="2093353"/>
    <lineage>
        <taxon>Bacteria</taxon>
        <taxon>candidate division WS5</taxon>
    </lineage>
</organism>
<sequence>MTWKDMKELTIKLSKKIFGIKFRNSLKIFIFKHPYLTFRESYFQKKNYQNELSQILEKNKDTKGIIFYPAISDWNMPLTQRFNHLARTFSRAGYLFFYGTHNLRYDNVRGFEKIEKNLYLTNQLEVLKDIKDPILYITWAANSFYMKKYKAKSVIYDFVDDLEMFPLLGKKIYKCHNELLDKADIIPVTASRLLDQIKDRRSDAFLSHNAVMFDVWHLTGKKVKPDSEMRKLVGKKPLVGYFGSLIESCFDYDLIKYAAKARPEYNFAISGPLDFDTSNDMHKWSEYPNIHFIGTVPKYEDLAERISFFDVCTVPFILNDVTQSISPLKLFEYMAAGKPIVTTDMRECKKYKSVLASKTKAEFVENLDKAMKLKDDRAFQATILKEAKENTWQARTKKIVELLDECEKKGKKVSILGVEVDKLTFNQSADRALKSAKEKKGFFIVTANAEILFKGAKNEDLKNIYKKADIVTADGSGVVLAGRILGKKLPERVTGVDLAEELLKRGEKDGLTFYFLGATKDIMNKAVKNIKKKYPKLKLVGHQDGGVCSVDGRFEKNDHIINELKRLKPNFIFIGLGCPKQERWIVRHKEELGAVCIGLGGTFRYWSGVEKRAPKIIQKMYLEGVFRLIQNPRRLGRFLVLPRFFYNVVKERIS</sequence>
<name>A0A419DEJ2_9BACT</name>
<keyword evidence="1" id="KW-0328">Glycosyltransferase</keyword>
<accession>A0A419DEJ2</accession>
<dbReference type="InterPro" id="IPR004629">
    <property type="entry name" value="WecG_TagA_CpsF"/>
</dbReference>
<dbReference type="Proteomes" id="UP000285655">
    <property type="component" value="Unassembled WGS sequence"/>
</dbReference>
<protein>
    <submittedName>
        <fullName evidence="3">WecB/TagA/CpsF family glycosyltransferase</fullName>
    </submittedName>
</protein>
<proteinExistence type="predicted"/>
<evidence type="ECO:0000313" key="4">
    <source>
        <dbReference type="Proteomes" id="UP000285655"/>
    </source>
</evidence>
<dbReference type="Pfam" id="PF13692">
    <property type="entry name" value="Glyco_trans_1_4"/>
    <property type="match status" value="1"/>
</dbReference>
<comment type="caution">
    <text evidence="3">The sequence shown here is derived from an EMBL/GenBank/DDBJ whole genome shotgun (WGS) entry which is preliminary data.</text>
</comment>
<keyword evidence="2 3" id="KW-0808">Transferase</keyword>
<dbReference type="GO" id="GO:0016758">
    <property type="term" value="F:hexosyltransferase activity"/>
    <property type="evidence" value="ECO:0007669"/>
    <property type="project" value="TreeGrafter"/>
</dbReference>
<dbReference type="SUPFAM" id="SSF53756">
    <property type="entry name" value="UDP-Glycosyltransferase/glycogen phosphorylase"/>
    <property type="match status" value="1"/>
</dbReference>
<gene>
    <name evidence="3" type="ORF">C4544_02255</name>
</gene>
<evidence type="ECO:0000256" key="2">
    <source>
        <dbReference type="ARBA" id="ARBA00022679"/>
    </source>
</evidence>
<dbReference type="PANTHER" id="PTHR34136">
    <property type="match status" value="1"/>
</dbReference>
<reference evidence="3 4" key="1">
    <citation type="journal article" date="2017" name="ISME J.">
        <title>Energy and carbon metabolisms in a deep terrestrial subsurface fluid microbial community.</title>
        <authorList>
            <person name="Momper L."/>
            <person name="Jungbluth S.P."/>
            <person name="Lee M.D."/>
            <person name="Amend J.P."/>
        </authorList>
    </citation>
    <scope>NUCLEOTIDE SEQUENCE [LARGE SCALE GENOMIC DNA]</scope>
    <source>
        <strain evidence="3">SURF_29</strain>
    </source>
</reference>
<evidence type="ECO:0000313" key="3">
    <source>
        <dbReference type="EMBL" id="RJO61534.1"/>
    </source>
</evidence>
<dbReference type="PANTHER" id="PTHR34136:SF1">
    <property type="entry name" value="UDP-N-ACETYL-D-MANNOSAMINURONIC ACID TRANSFERASE"/>
    <property type="match status" value="1"/>
</dbReference>
<dbReference type="CDD" id="cd06533">
    <property type="entry name" value="Glyco_transf_WecG_TagA"/>
    <property type="match status" value="1"/>
</dbReference>
<dbReference type="Pfam" id="PF03808">
    <property type="entry name" value="Glyco_tran_WecG"/>
    <property type="match status" value="1"/>
</dbReference>
<dbReference type="NCBIfam" id="TIGR00696">
    <property type="entry name" value="wecG_tagA_cpsF"/>
    <property type="match status" value="1"/>
</dbReference>
<dbReference type="AlphaFoldDB" id="A0A419DEJ2"/>
<dbReference type="EMBL" id="QZJW01000017">
    <property type="protein sequence ID" value="RJO61534.1"/>
    <property type="molecule type" value="Genomic_DNA"/>
</dbReference>
<evidence type="ECO:0000256" key="1">
    <source>
        <dbReference type="ARBA" id="ARBA00022676"/>
    </source>
</evidence>
<dbReference type="Gene3D" id="3.40.50.2000">
    <property type="entry name" value="Glycogen Phosphorylase B"/>
    <property type="match status" value="1"/>
</dbReference>